<comment type="caution">
    <text evidence="2">The sequence shown here is derived from an EMBL/GenBank/DDBJ whole genome shotgun (WGS) entry which is preliminary data.</text>
</comment>
<accession>A0ABW1GU34</accession>
<reference evidence="3" key="1">
    <citation type="journal article" date="2019" name="Int. J. Syst. Evol. Microbiol.">
        <title>The Global Catalogue of Microorganisms (GCM) 10K type strain sequencing project: providing services to taxonomists for standard genome sequencing and annotation.</title>
        <authorList>
            <consortium name="The Broad Institute Genomics Platform"/>
            <consortium name="The Broad Institute Genome Sequencing Center for Infectious Disease"/>
            <person name="Wu L."/>
            <person name="Ma J."/>
        </authorList>
    </citation>
    <scope>NUCLEOTIDE SEQUENCE [LARGE SCALE GENOMIC DNA]</scope>
    <source>
        <strain evidence="3">JCM 4147</strain>
    </source>
</reference>
<name>A0ABW1GU34_9ACTN</name>
<organism evidence="2 3">
    <name type="scientific">Streptomyces pulveraceus</name>
    <dbReference type="NCBI Taxonomy" id="68258"/>
    <lineage>
        <taxon>Bacteria</taxon>
        <taxon>Bacillati</taxon>
        <taxon>Actinomycetota</taxon>
        <taxon>Actinomycetes</taxon>
        <taxon>Kitasatosporales</taxon>
        <taxon>Streptomycetaceae</taxon>
        <taxon>Streptomyces</taxon>
    </lineage>
</organism>
<feature type="compositionally biased region" description="Basic and acidic residues" evidence="1">
    <location>
        <begin position="71"/>
        <end position="82"/>
    </location>
</feature>
<feature type="compositionally biased region" description="Low complexity" evidence="1">
    <location>
        <begin position="85"/>
        <end position="104"/>
    </location>
</feature>
<dbReference type="Proteomes" id="UP001596200">
    <property type="component" value="Unassembled WGS sequence"/>
</dbReference>
<evidence type="ECO:0000256" key="1">
    <source>
        <dbReference type="SAM" id="MobiDB-lite"/>
    </source>
</evidence>
<gene>
    <name evidence="2" type="ORF">ACFP1B_28095</name>
</gene>
<evidence type="ECO:0000313" key="3">
    <source>
        <dbReference type="Proteomes" id="UP001596200"/>
    </source>
</evidence>
<protein>
    <recommendedName>
        <fullName evidence="4">Lipoprotein</fullName>
    </recommendedName>
</protein>
<evidence type="ECO:0008006" key="4">
    <source>
        <dbReference type="Google" id="ProtNLM"/>
    </source>
</evidence>
<sequence length="154" mass="16357">MQRTRITVSLLVGVAVTTLSGCMSVQPRTDVPPRPRTSGPTQDLSPQIVLPPVHDSLGAVPTPEPSASASHRTDGAPPDTRRSAPRAPRQQQQRQQQRYPAAARPRPHHAPPAVTVPVPAPPVAGTDICALGRGYGHWPAGSPQSRICDDTYGH</sequence>
<feature type="region of interest" description="Disordered" evidence="1">
    <location>
        <begin position="24"/>
        <end position="119"/>
    </location>
</feature>
<proteinExistence type="predicted"/>
<dbReference type="EMBL" id="JBHSPU010000025">
    <property type="protein sequence ID" value="MFC5917262.1"/>
    <property type="molecule type" value="Genomic_DNA"/>
</dbReference>
<keyword evidence="3" id="KW-1185">Reference proteome</keyword>
<dbReference type="PROSITE" id="PS51257">
    <property type="entry name" value="PROKAR_LIPOPROTEIN"/>
    <property type="match status" value="1"/>
</dbReference>
<evidence type="ECO:0000313" key="2">
    <source>
        <dbReference type="EMBL" id="MFC5917262.1"/>
    </source>
</evidence>
<dbReference type="RefSeq" id="WP_344514137.1">
    <property type="nucleotide sequence ID" value="NZ_BAAATU010000029.1"/>
</dbReference>